<name>A0A1C4WMN1_MICEC</name>
<dbReference type="EMBL" id="LT607413">
    <property type="protein sequence ID" value="SCE97428.1"/>
    <property type="molecule type" value="Genomic_DNA"/>
</dbReference>
<dbReference type="AlphaFoldDB" id="A0A1C4WMN1"/>
<evidence type="ECO:0000313" key="2">
    <source>
        <dbReference type="Proteomes" id="UP000198253"/>
    </source>
</evidence>
<reference evidence="2" key="1">
    <citation type="submission" date="2016-06" db="EMBL/GenBank/DDBJ databases">
        <authorList>
            <person name="Varghese N."/>
            <person name="Submissions Spin"/>
        </authorList>
    </citation>
    <scope>NUCLEOTIDE SEQUENCE [LARGE SCALE GENOMIC DNA]</scope>
    <source>
        <strain evidence="2">DSM 43816</strain>
    </source>
</reference>
<keyword evidence="2" id="KW-1185">Reference proteome</keyword>
<proteinExistence type="predicted"/>
<dbReference type="InParanoid" id="A0A1C4WMN1"/>
<dbReference type="Proteomes" id="UP000198253">
    <property type="component" value="Chromosome I"/>
</dbReference>
<protein>
    <submittedName>
        <fullName evidence="1">Uncharacterized protein</fullName>
    </submittedName>
</protein>
<sequence length="54" mass="5946">MLALWRDRCRVTGVGTRPVRVPATEAAALIAGLPLGRPDSIDHRLLHDWLTADD</sequence>
<accession>A0A1C4WMN1</accession>
<organism evidence="1 2">
    <name type="scientific">Micromonospora echinospora</name>
    <name type="common">Micromonospora purpurea</name>
    <dbReference type="NCBI Taxonomy" id="1877"/>
    <lineage>
        <taxon>Bacteria</taxon>
        <taxon>Bacillati</taxon>
        <taxon>Actinomycetota</taxon>
        <taxon>Actinomycetes</taxon>
        <taxon>Micromonosporales</taxon>
        <taxon>Micromonosporaceae</taxon>
        <taxon>Micromonospora</taxon>
    </lineage>
</organism>
<evidence type="ECO:0000313" key="1">
    <source>
        <dbReference type="EMBL" id="SCE97428.1"/>
    </source>
</evidence>
<gene>
    <name evidence="1" type="ORF">GA0070618_2333</name>
</gene>